<dbReference type="CDD" id="cd08249">
    <property type="entry name" value="enoyl_reductase_like"/>
    <property type="match status" value="1"/>
</dbReference>
<dbReference type="GO" id="GO:0000166">
    <property type="term" value="F:nucleotide binding"/>
    <property type="evidence" value="ECO:0007669"/>
    <property type="project" value="UniProtKB-KW"/>
</dbReference>
<feature type="domain" description="Enoyl reductase (ER)" evidence="4">
    <location>
        <begin position="14"/>
        <end position="342"/>
    </location>
</feature>
<dbReference type="Gene3D" id="3.90.180.10">
    <property type="entry name" value="Medium-chain alcohol dehydrogenases, catalytic domain"/>
    <property type="match status" value="1"/>
</dbReference>
<accession>A0A8G1VGP1</accession>
<dbReference type="PANTHER" id="PTHR45348">
    <property type="entry name" value="HYPOTHETICAL OXIDOREDUCTASE (EUROFUNG)"/>
    <property type="match status" value="1"/>
</dbReference>
<evidence type="ECO:0000256" key="3">
    <source>
        <dbReference type="ARBA" id="ARBA00023002"/>
    </source>
</evidence>
<protein>
    <submittedName>
        <fullName evidence="5">Alcohol dehydrogenase</fullName>
    </submittedName>
</protein>
<dbReference type="Proteomes" id="UP000249526">
    <property type="component" value="Unassembled WGS sequence"/>
</dbReference>
<proteinExistence type="inferred from homology"/>
<dbReference type="InterPro" id="IPR011032">
    <property type="entry name" value="GroES-like_sf"/>
</dbReference>
<evidence type="ECO:0000256" key="1">
    <source>
        <dbReference type="ARBA" id="ARBA00008072"/>
    </source>
</evidence>
<dbReference type="GO" id="GO:0016651">
    <property type="term" value="F:oxidoreductase activity, acting on NAD(P)H"/>
    <property type="evidence" value="ECO:0007669"/>
    <property type="project" value="InterPro"/>
</dbReference>
<dbReference type="Gene3D" id="3.40.50.720">
    <property type="entry name" value="NAD(P)-binding Rossmann-like Domain"/>
    <property type="match status" value="1"/>
</dbReference>
<evidence type="ECO:0000313" key="5">
    <source>
        <dbReference type="EMBL" id="RAH52489.1"/>
    </source>
</evidence>
<dbReference type="InterPro" id="IPR020843">
    <property type="entry name" value="ER"/>
</dbReference>
<dbReference type="GeneID" id="37165976"/>
<keyword evidence="2" id="KW-0547">Nucleotide-binding</keyword>
<dbReference type="RefSeq" id="XP_025510411.1">
    <property type="nucleotide sequence ID" value="XM_025662574.1"/>
</dbReference>
<evidence type="ECO:0000313" key="6">
    <source>
        <dbReference type="Proteomes" id="UP000249526"/>
    </source>
</evidence>
<gene>
    <name evidence="5" type="ORF">BO85DRAFT_472673</name>
</gene>
<comment type="similarity">
    <text evidence="1">Belongs to the zinc-containing alcohol dehydrogenase family.</text>
</comment>
<dbReference type="EMBL" id="KZ825084">
    <property type="protein sequence ID" value="RAH52489.1"/>
    <property type="molecule type" value="Genomic_DNA"/>
</dbReference>
<dbReference type="InterPro" id="IPR047122">
    <property type="entry name" value="Trans-enoyl_RdTase-like"/>
</dbReference>
<name>A0A8G1VGP1_9EURO</name>
<dbReference type="InterPro" id="IPR013154">
    <property type="entry name" value="ADH-like_N"/>
</dbReference>
<dbReference type="SUPFAM" id="SSF50129">
    <property type="entry name" value="GroES-like"/>
    <property type="match status" value="1"/>
</dbReference>
<dbReference type="Pfam" id="PF08240">
    <property type="entry name" value="ADH_N"/>
    <property type="match status" value="1"/>
</dbReference>
<evidence type="ECO:0000256" key="2">
    <source>
        <dbReference type="ARBA" id="ARBA00022741"/>
    </source>
</evidence>
<dbReference type="InterPro" id="IPR036291">
    <property type="entry name" value="NAD(P)-bd_dom_sf"/>
</dbReference>
<keyword evidence="6" id="KW-1185">Reference proteome</keyword>
<dbReference type="AlphaFoldDB" id="A0A8G1VGP1"/>
<organism evidence="5 6">
    <name type="scientific">Aspergillus piperis CBS 112811</name>
    <dbReference type="NCBI Taxonomy" id="1448313"/>
    <lineage>
        <taxon>Eukaryota</taxon>
        <taxon>Fungi</taxon>
        <taxon>Dikarya</taxon>
        <taxon>Ascomycota</taxon>
        <taxon>Pezizomycotina</taxon>
        <taxon>Eurotiomycetes</taxon>
        <taxon>Eurotiomycetidae</taxon>
        <taxon>Eurotiales</taxon>
        <taxon>Aspergillaceae</taxon>
        <taxon>Aspergillus</taxon>
        <taxon>Aspergillus subgen. Circumdati</taxon>
    </lineage>
</organism>
<dbReference type="PANTHER" id="PTHR45348:SF3">
    <property type="entry name" value="ENOYL REDUCTASE (ER) DOMAIN-CONTAINING PROTEIN"/>
    <property type="match status" value="1"/>
</dbReference>
<sequence>MATHPAIIVPALKGPLTIQHVPTWKPAHREIQVRVEWVPSTPLDVWQVDAGLMVQFPQTLGDTAAGTVVAVGPDVKRLQIGDQVFGMFFQNKTQKGQQVYVTAPETLFGKVPQVIPLSAAATIPTNFCTAFFALFEKLKIELPWPRPENFTPSDKDVPLLIWGAASSVGQSAVQILKHWGYTNVIATSSPKHHARIKAYGAAHVFDYRDPNIIRVFDSVASKYGSLIPISKIATQPGSAVAAVLPVVISTSAEKDGLKLSPEVSAEAPWASGVEIHPIVVYNYEENQFLRDHLQAEIMPTLLAQGAIEPNKQQIVEGETLLDRARKALDIMRSGTVSGERLVWQVWTEEEFPEFK</sequence>
<keyword evidence="3" id="KW-0560">Oxidoreductase</keyword>
<evidence type="ECO:0000259" key="4">
    <source>
        <dbReference type="SMART" id="SM00829"/>
    </source>
</evidence>
<dbReference type="SUPFAM" id="SSF51735">
    <property type="entry name" value="NAD(P)-binding Rossmann-fold domains"/>
    <property type="match status" value="1"/>
</dbReference>
<reference evidence="5 6" key="1">
    <citation type="submission" date="2018-02" db="EMBL/GenBank/DDBJ databases">
        <title>The genomes of Aspergillus section Nigri reveals drivers in fungal speciation.</title>
        <authorList>
            <consortium name="DOE Joint Genome Institute"/>
            <person name="Vesth T.C."/>
            <person name="Nybo J."/>
            <person name="Theobald S."/>
            <person name="Brandl J."/>
            <person name="Frisvad J.C."/>
            <person name="Nielsen K.F."/>
            <person name="Lyhne E.K."/>
            <person name="Kogle M.E."/>
            <person name="Kuo A."/>
            <person name="Riley R."/>
            <person name="Clum A."/>
            <person name="Nolan M."/>
            <person name="Lipzen A."/>
            <person name="Salamov A."/>
            <person name="Henrissat B."/>
            <person name="Wiebenga A."/>
            <person name="De vries R.P."/>
            <person name="Grigoriev I.V."/>
            <person name="Mortensen U.H."/>
            <person name="Andersen M.R."/>
            <person name="Baker S.E."/>
        </authorList>
    </citation>
    <scope>NUCLEOTIDE SEQUENCE [LARGE SCALE GENOMIC DNA]</scope>
    <source>
        <strain evidence="5 6">CBS 112811</strain>
    </source>
</reference>
<dbReference type="SMART" id="SM00829">
    <property type="entry name" value="PKS_ER"/>
    <property type="match status" value="1"/>
</dbReference>